<dbReference type="Pfam" id="PF01637">
    <property type="entry name" value="ATPase_2"/>
    <property type="match status" value="1"/>
</dbReference>
<dbReference type="EMBL" id="KC246795">
    <property type="protein sequence ID" value="AHF24478.1"/>
    <property type="molecule type" value="Genomic_DNA"/>
</dbReference>
<evidence type="ECO:0000259" key="1">
    <source>
        <dbReference type="Pfam" id="PF01637"/>
    </source>
</evidence>
<evidence type="ECO:0000313" key="2">
    <source>
        <dbReference type="EMBL" id="AHF24478.1"/>
    </source>
</evidence>
<organism evidence="2">
    <name type="scientific">uncultured bacterium Contig26</name>
    <dbReference type="NCBI Taxonomy" id="1393545"/>
    <lineage>
        <taxon>Bacteria</taxon>
        <taxon>environmental samples</taxon>
    </lineage>
</organism>
<dbReference type="GO" id="GO:0005524">
    <property type="term" value="F:ATP binding"/>
    <property type="evidence" value="ECO:0007669"/>
    <property type="project" value="InterPro"/>
</dbReference>
<dbReference type="AlphaFoldDB" id="W0FI90"/>
<proteinExistence type="predicted"/>
<name>W0FI90_9BACT</name>
<dbReference type="SUPFAM" id="SSF46785">
    <property type="entry name" value="Winged helix' DNA-binding domain"/>
    <property type="match status" value="1"/>
</dbReference>
<dbReference type="InterPro" id="IPR036390">
    <property type="entry name" value="WH_DNA-bd_sf"/>
</dbReference>
<dbReference type="InterPro" id="IPR027417">
    <property type="entry name" value="P-loop_NTPase"/>
</dbReference>
<protein>
    <submittedName>
        <fullName evidence="2">ATPase</fullName>
    </submittedName>
</protein>
<reference evidence="2" key="1">
    <citation type="journal article" date="2013" name="PLoS ONE">
        <title>Metagenomic insights into the carbohydrate-active enzymes carried by the microorganisms adhering to solid digesta in the rumen of cows.</title>
        <authorList>
            <person name="Wang L."/>
            <person name="Hatem A."/>
            <person name="Catalyurek U.V."/>
            <person name="Morrison M."/>
            <person name="Yu Z."/>
        </authorList>
    </citation>
    <scope>NUCLEOTIDE SEQUENCE</scope>
</reference>
<sequence>MESRSAQLIIVYGRRRVGKTYLINEYYDYKFAFKLTGAYKRSKAFQLESFADEMRQKSGKTQPVPANWREAFRQLREYLGTLPEEEKQAVFMDEMPWLDTPQSDFLPVFEWFWNDWASTRNNLVFIVCGSATSWMTDNISDNKGGLFNRQSCRIFLEPFTLYETEAFLRFKGIEWSRYETAECYMVMGGIPYYLNLLDHTLSYTQNIDNLFFKKRGELWDEFDHLYATLFSNSDSHIKIVEALSRKRGGLTRSEIIQKTGLPANGALSKMLNNLESSGFIRVANFYGKKKKDALFQLSDYYTAFYFRYIKDNYGKDEHYWSNAIDNPARRAWSGLTFEQLCRDHILQIKNKLGISGVLSEESVWYTQGNEEMGIQGAQIDLLIERRDRVINVCEIKFSLNEYVIDKEYDMILRNKLEAFRRMTNCKKTLQTTMITTYGVKRGKYSGIIHSQITLDDLFR</sequence>
<feature type="domain" description="ATPase" evidence="1">
    <location>
        <begin position="2"/>
        <end position="196"/>
    </location>
</feature>
<accession>W0FI90</accession>
<dbReference type="InterPro" id="IPR011579">
    <property type="entry name" value="ATPase_dom"/>
</dbReference>
<dbReference type="SUPFAM" id="SSF52540">
    <property type="entry name" value="P-loop containing nucleoside triphosphate hydrolases"/>
    <property type="match status" value="1"/>
</dbReference>
<dbReference type="PANTHER" id="PTHR34704">
    <property type="entry name" value="ATPASE"/>
    <property type="match status" value="1"/>
</dbReference>
<dbReference type="PANTHER" id="PTHR34704:SF1">
    <property type="entry name" value="ATPASE"/>
    <property type="match status" value="1"/>
</dbReference>
<dbReference type="Gene3D" id="3.40.50.300">
    <property type="entry name" value="P-loop containing nucleotide triphosphate hydrolases"/>
    <property type="match status" value="1"/>
</dbReference>